<evidence type="ECO:0000313" key="1">
    <source>
        <dbReference type="EMBL" id="CDP19494.1"/>
    </source>
</evidence>
<dbReference type="EMBL" id="HG739602">
    <property type="protein sequence ID" value="CDP19494.1"/>
    <property type="molecule type" value="Genomic_DNA"/>
</dbReference>
<reference evidence="2" key="1">
    <citation type="journal article" date="2014" name="Science">
        <title>The coffee genome provides insight into the convergent evolution of caffeine biosynthesis.</title>
        <authorList>
            <person name="Denoeud F."/>
            <person name="Carretero-Paulet L."/>
            <person name="Dereeper A."/>
            <person name="Droc G."/>
            <person name="Guyot R."/>
            <person name="Pietrella M."/>
            <person name="Zheng C."/>
            <person name="Alberti A."/>
            <person name="Anthony F."/>
            <person name="Aprea G."/>
            <person name="Aury J.M."/>
            <person name="Bento P."/>
            <person name="Bernard M."/>
            <person name="Bocs S."/>
            <person name="Campa C."/>
            <person name="Cenci A."/>
            <person name="Combes M.C."/>
            <person name="Crouzillat D."/>
            <person name="Da Silva C."/>
            <person name="Daddiego L."/>
            <person name="De Bellis F."/>
            <person name="Dussert S."/>
            <person name="Garsmeur O."/>
            <person name="Gayraud T."/>
            <person name="Guignon V."/>
            <person name="Jahn K."/>
            <person name="Jamilloux V."/>
            <person name="Joet T."/>
            <person name="Labadie K."/>
            <person name="Lan T."/>
            <person name="Leclercq J."/>
            <person name="Lepelley M."/>
            <person name="Leroy T."/>
            <person name="Li L.T."/>
            <person name="Librado P."/>
            <person name="Lopez L."/>
            <person name="Munoz A."/>
            <person name="Noel B."/>
            <person name="Pallavicini A."/>
            <person name="Perrotta G."/>
            <person name="Poncet V."/>
            <person name="Pot D."/>
            <person name="Priyono X."/>
            <person name="Rigoreau M."/>
            <person name="Rouard M."/>
            <person name="Rozas J."/>
            <person name="Tranchant-Dubreuil C."/>
            <person name="VanBuren R."/>
            <person name="Zhang Q."/>
            <person name="Andrade A.C."/>
            <person name="Argout X."/>
            <person name="Bertrand B."/>
            <person name="de Kochko A."/>
            <person name="Graziosi G."/>
            <person name="Henry R.J."/>
            <person name="Jayarama X."/>
            <person name="Ming R."/>
            <person name="Nagai C."/>
            <person name="Rounsley S."/>
            <person name="Sankoff D."/>
            <person name="Giuliano G."/>
            <person name="Albert V.A."/>
            <person name="Wincker P."/>
            <person name="Lashermes P."/>
        </authorList>
    </citation>
    <scope>NUCLEOTIDE SEQUENCE [LARGE SCALE GENOMIC DNA]</scope>
    <source>
        <strain evidence="2">cv. DH200-94</strain>
    </source>
</reference>
<name>A0A068VFZ7_COFCA</name>
<sequence length="75" mass="7906">VALGFALPPFTQAPSSLCLSRSLSFGGPDQLPSVPPTPLPGRCHLCPFSLSGRRPSVFSIESGAINAFSYPFQID</sequence>
<proteinExistence type="predicted"/>
<dbReference type="InParanoid" id="A0A068VFZ7"/>
<feature type="non-terminal residue" evidence="1">
    <location>
        <position position="1"/>
    </location>
</feature>
<accession>A0A068VFZ7</accession>
<evidence type="ECO:0000313" key="2">
    <source>
        <dbReference type="Proteomes" id="UP000295252"/>
    </source>
</evidence>
<gene>
    <name evidence="1" type="ORF">GSCOC_T00003162001</name>
</gene>
<protein>
    <submittedName>
        <fullName evidence="1">DH200=94 genomic scaffold, scaffold_518</fullName>
    </submittedName>
</protein>
<keyword evidence="2" id="KW-1185">Reference proteome</keyword>
<dbReference type="Proteomes" id="UP000295252">
    <property type="component" value="Unassembled WGS sequence"/>
</dbReference>
<dbReference type="Gramene" id="CDP19494">
    <property type="protein sequence ID" value="CDP19494"/>
    <property type="gene ID" value="GSCOC_T00003162001"/>
</dbReference>
<organism evidence="1 2">
    <name type="scientific">Coffea canephora</name>
    <name type="common">Robusta coffee</name>
    <dbReference type="NCBI Taxonomy" id="49390"/>
    <lineage>
        <taxon>Eukaryota</taxon>
        <taxon>Viridiplantae</taxon>
        <taxon>Streptophyta</taxon>
        <taxon>Embryophyta</taxon>
        <taxon>Tracheophyta</taxon>
        <taxon>Spermatophyta</taxon>
        <taxon>Magnoliopsida</taxon>
        <taxon>eudicotyledons</taxon>
        <taxon>Gunneridae</taxon>
        <taxon>Pentapetalae</taxon>
        <taxon>asterids</taxon>
        <taxon>lamiids</taxon>
        <taxon>Gentianales</taxon>
        <taxon>Rubiaceae</taxon>
        <taxon>Ixoroideae</taxon>
        <taxon>Gardenieae complex</taxon>
        <taxon>Bertiereae - Coffeeae clade</taxon>
        <taxon>Coffeeae</taxon>
        <taxon>Coffea</taxon>
    </lineage>
</organism>
<dbReference type="AlphaFoldDB" id="A0A068VFZ7"/>